<dbReference type="RefSeq" id="WP_319832993.1">
    <property type="nucleotide sequence ID" value="NZ_CP138858.1"/>
</dbReference>
<dbReference type="Gene3D" id="3.20.20.80">
    <property type="entry name" value="Glycosidases"/>
    <property type="match status" value="1"/>
</dbReference>
<name>A0ABZ0RLM1_9BACT</name>
<gene>
    <name evidence="2" type="ORF">SH580_00250</name>
</gene>
<feature type="chain" id="PRO_5046056037" evidence="1">
    <location>
        <begin position="21"/>
        <end position="813"/>
    </location>
</feature>
<proteinExistence type="predicted"/>
<accession>A0ABZ0RLM1</accession>
<sequence>MIQRLISCLCLVALANGTYAQTTLQWPFDQDSPVLLRQSPKKVFIHYFSPFPVSIDNKDGWGDYYEIGYLDPHGENDKHISYGGYLRQRPLPRKARSESDWYTQDMVDEVELAAALGVDGFTYNMLSVKDSSNVHWLRLLRIIDAAESVDNGFKIMLMPDMSAGYKSVGADVLADSIKAAVDHDYNSDFKHEVLYRLADGRLVISPYSAHLRPVSFWEDFADEMDALNLDFVLWPLFQGWTGYIEDFAQSDANVVGFSDWGVSAYAWQAGRKISLNNNSHHGLEFMAPVRPQDFRPKNKMGYEGLNSALFREQWDTALNEPDASMVQIISWNDYSEATEITPSTHTRYAFYDLAAYYVSWFKNEQQPAIIRDALYYFYRVQPHDAEPSSAYQDGPFVFSAQDTPQSEIELLAFLTSPGTIEITINGQTTSSAVGSGIQSLTVPLQAGVPSFRLIRNGSTVMEMKGNWEITDNIEFSNLLVHADGGTLEAPRVMPALGEHTINFIGQSYTAYSHNQDSSGTSTLINNTTGWRLTGNRWRKLGLHWPVTENTLLEFDLSITNQGELIGIGLDNDNDYITTGISPETPRIFKVAGAHGVPSEWNDFSTTYYAHAGGSDYMCIPVGEYFTGDMVNLAFIADDDSAASADVCLSNLRILEGKLVDFDDYIISSYGGVQDGQQGMPSSAVSSDGGLKLELSGNAWKCIPLDYKVSKYTVLEFELFCHDAGEILGIGLDNDTDFQDEKRFFQLAGSDVLLPYGWQESNGQYAGTTTFYSIAVGDFYTGTMTKLFLVADDDDNGSAAVIFKNIKLYEDYVR</sequence>
<organism evidence="2 3">
    <name type="scientific">Coraliomargarita algicola</name>
    <dbReference type="NCBI Taxonomy" id="3092156"/>
    <lineage>
        <taxon>Bacteria</taxon>
        <taxon>Pseudomonadati</taxon>
        <taxon>Verrucomicrobiota</taxon>
        <taxon>Opitutia</taxon>
        <taxon>Puniceicoccales</taxon>
        <taxon>Coraliomargaritaceae</taxon>
        <taxon>Coraliomargarita</taxon>
    </lineage>
</organism>
<dbReference type="Pfam" id="PF03659">
    <property type="entry name" value="Glyco_hydro_71"/>
    <property type="match status" value="1"/>
</dbReference>
<reference evidence="2 3" key="1">
    <citation type="submission" date="2023-11" db="EMBL/GenBank/DDBJ databases">
        <title>Coraliomargarita sp. nov., isolated from marine algae.</title>
        <authorList>
            <person name="Lee J.K."/>
            <person name="Baek J.H."/>
            <person name="Kim J.M."/>
            <person name="Choi D.G."/>
            <person name="Jeon C.O."/>
        </authorList>
    </citation>
    <scope>NUCLEOTIDE SEQUENCE [LARGE SCALE GENOMIC DNA]</scope>
    <source>
        <strain evidence="2 3">J2-16</strain>
    </source>
</reference>
<dbReference type="Proteomes" id="UP001324993">
    <property type="component" value="Chromosome"/>
</dbReference>
<keyword evidence="1" id="KW-0732">Signal</keyword>
<dbReference type="CDD" id="cd11577">
    <property type="entry name" value="GH71"/>
    <property type="match status" value="1"/>
</dbReference>
<evidence type="ECO:0000313" key="2">
    <source>
        <dbReference type="EMBL" id="WPJ96129.1"/>
    </source>
</evidence>
<evidence type="ECO:0000256" key="1">
    <source>
        <dbReference type="SAM" id="SignalP"/>
    </source>
</evidence>
<protein>
    <submittedName>
        <fullName evidence="2">Glycoside hydrolase family 71 protein</fullName>
    </submittedName>
</protein>
<evidence type="ECO:0000313" key="3">
    <source>
        <dbReference type="Proteomes" id="UP001324993"/>
    </source>
</evidence>
<feature type="signal peptide" evidence="1">
    <location>
        <begin position="1"/>
        <end position="20"/>
    </location>
</feature>
<keyword evidence="3" id="KW-1185">Reference proteome</keyword>
<dbReference type="GO" id="GO:0016787">
    <property type="term" value="F:hydrolase activity"/>
    <property type="evidence" value="ECO:0007669"/>
    <property type="project" value="UniProtKB-KW"/>
</dbReference>
<dbReference type="EMBL" id="CP138858">
    <property type="protein sequence ID" value="WPJ96129.1"/>
    <property type="molecule type" value="Genomic_DNA"/>
</dbReference>
<dbReference type="InterPro" id="IPR005197">
    <property type="entry name" value="Glyco_hydro_71"/>
</dbReference>
<keyword evidence="2" id="KW-0378">Hydrolase</keyword>